<evidence type="ECO:0000313" key="3">
    <source>
        <dbReference type="Proteomes" id="UP000293172"/>
    </source>
</evidence>
<dbReference type="EMBL" id="QJUL01000046">
    <property type="protein sequence ID" value="TBU86790.1"/>
    <property type="molecule type" value="Genomic_DNA"/>
</dbReference>
<accession>A0A4Q9QVL3</accession>
<proteinExistence type="predicted"/>
<evidence type="ECO:0000256" key="1">
    <source>
        <dbReference type="SAM" id="Coils"/>
    </source>
</evidence>
<keyword evidence="1" id="KW-0175">Coiled coil</keyword>
<gene>
    <name evidence="2" type="ORF">DNK44_22070</name>
</gene>
<dbReference type="RefSeq" id="WP_131199056.1">
    <property type="nucleotide sequence ID" value="NZ_QJUL01000046.1"/>
</dbReference>
<dbReference type="Proteomes" id="UP000293172">
    <property type="component" value="Unassembled WGS sequence"/>
</dbReference>
<comment type="caution">
    <text evidence="2">The sequence shown here is derived from an EMBL/GenBank/DDBJ whole genome shotgun (WGS) entry which is preliminary data.</text>
</comment>
<evidence type="ECO:0000313" key="2">
    <source>
        <dbReference type="EMBL" id="TBU86790.1"/>
    </source>
</evidence>
<evidence type="ECO:0008006" key="4">
    <source>
        <dbReference type="Google" id="ProtNLM"/>
    </source>
</evidence>
<feature type="coiled-coil region" evidence="1">
    <location>
        <begin position="83"/>
        <end position="110"/>
    </location>
</feature>
<name>A0A4Q9QVL3_9GAMM</name>
<sequence>MDPTPDGNPFGWFTAGGIGLAWAFTWLRKAFSSSGASIANDRAEKDMLERMLAENDKLRLAHEVVSKERNDMYRQVGELTGAMKAMNAQLELQDKQIVRLTEEVARLRSALEARP</sequence>
<reference evidence="2 3" key="1">
    <citation type="submission" date="2018-06" db="EMBL/GenBank/DDBJ databases">
        <title>Three novel Pseudomonas species isolated from symptomatic oak.</title>
        <authorList>
            <person name="Bueno-Gonzalez V."/>
            <person name="Brady C."/>
        </authorList>
    </citation>
    <scope>NUCLEOTIDE SEQUENCE [LARGE SCALE GENOMIC DNA]</scope>
    <source>
        <strain evidence="2 3">P6B</strain>
    </source>
</reference>
<protein>
    <recommendedName>
        <fullName evidence="4">Chemotaxis protein</fullName>
    </recommendedName>
</protein>
<organism evidence="2 3">
    <name type="scientific">Phytopseudomonas dryadis</name>
    <dbReference type="NCBI Taxonomy" id="2487520"/>
    <lineage>
        <taxon>Bacteria</taxon>
        <taxon>Pseudomonadati</taxon>
        <taxon>Pseudomonadota</taxon>
        <taxon>Gammaproteobacteria</taxon>
        <taxon>Pseudomonadales</taxon>
        <taxon>Pseudomonadaceae</taxon>
        <taxon>Phytopseudomonas</taxon>
    </lineage>
</organism>
<dbReference type="AlphaFoldDB" id="A0A4Q9QVL3"/>
<dbReference type="OrthoDB" id="6959762at2"/>